<accession>A0A497EPQ9</accession>
<keyword evidence="1" id="KW-1133">Transmembrane helix</keyword>
<reference evidence="2 3" key="1">
    <citation type="submission" date="2018-06" db="EMBL/GenBank/DDBJ databases">
        <title>Extensive metabolic versatility and redundancy in microbially diverse, dynamic hydrothermal sediments.</title>
        <authorList>
            <person name="Dombrowski N."/>
            <person name="Teske A."/>
            <person name="Baker B.J."/>
        </authorList>
    </citation>
    <scope>NUCLEOTIDE SEQUENCE [LARGE SCALE GENOMIC DNA]</scope>
    <source>
        <strain evidence="2">B66_G16</strain>
    </source>
</reference>
<dbReference type="AlphaFoldDB" id="A0A497EPQ9"/>
<gene>
    <name evidence="2" type="ORF">DRJ31_05290</name>
</gene>
<sequence length="100" mass="11618">MLKQRSGMWFMIWDALVAIIILSLTLTILMQHSTTNLSHEEYSELETLELLEITEGILCDEKMFNELVNSKALNLIVNMSKYGDFRSSRLCLYAKLIEEK</sequence>
<evidence type="ECO:0000256" key="1">
    <source>
        <dbReference type="SAM" id="Phobius"/>
    </source>
</evidence>
<protein>
    <submittedName>
        <fullName evidence="2">Uncharacterized protein</fullName>
    </submittedName>
</protein>
<keyword evidence="1" id="KW-0472">Membrane</keyword>
<feature type="transmembrane region" description="Helical" evidence="1">
    <location>
        <begin position="12"/>
        <end position="30"/>
    </location>
</feature>
<keyword evidence="1" id="KW-0812">Transmembrane</keyword>
<comment type="caution">
    <text evidence="2">The sequence shown here is derived from an EMBL/GenBank/DDBJ whole genome shotgun (WGS) entry which is preliminary data.</text>
</comment>
<dbReference type="Proteomes" id="UP000278475">
    <property type="component" value="Unassembled WGS sequence"/>
</dbReference>
<evidence type="ECO:0000313" key="2">
    <source>
        <dbReference type="EMBL" id="RLE49335.1"/>
    </source>
</evidence>
<organism evidence="2 3">
    <name type="scientific">Thermoproteota archaeon</name>
    <dbReference type="NCBI Taxonomy" id="2056631"/>
    <lineage>
        <taxon>Archaea</taxon>
        <taxon>Thermoproteota</taxon>
    </lineage>
</organism>
<evidence type="ECO:0000313" key="3">
    <source>
        <dbReference type="Proteomes" id="UP000278475"/>
    </source>
</evidence>
<dbReference type="EMBL" id="QMQV01000040">
    <property type="protein sequence ID" value="RLE49335.1"/>
    <property type="molecule type" value="Genomic_DNA"/>
</dbReference>
<name>A0A497EPQ9_9CREN</name>
<proteinExistence type="predicted"/>